<dbReference type="Gene3D" id="2.60.120.620">
    <property type="entry name" value="q2cbj1_9rhob like domain"/>
    <property type="match status" value="1"/>
</dbReference>
<dbReference type="SUPFAM" id="SSF51197">
    <property type="entry name" value="Clavaminate synthase-like"/>
    <property type="match status" value="1"/>
</dbReference>
<accession>A0A167LQI1</accession>
<gene>
    <name evidence="1" type="ORF">CALVIDRAFT_549807</name>
</gene>
<name>A0A167LQI1_CALVF</name>
<evidence type="ECO:0008006" key="3">
    <source>
        <dbReference type="Google" id="ProtNLM"/>
    </source>
</evidence>
<reference evidence="1 2" key="1">
    <citation type="journal article" date="2016" name="Mol. Biol. Evol.">
        <title>Comparative Genomics of Early-Diverging Mushroom-Forming Fungi Provides Insights into the Origins of Lignocellulose Decay Capabilities.</title>
        <authorList>
            <person name="Nagy L.G."/>
            <person name="Riley R."/>
            <person name="Tritt A."/>
            <person name="Adam C."/>
            <person name="Daum C."/>
            <person name="Floudas D."/>
            <person name="Sun H."/>
            <person name="Yadav J.S."/>
            <person name="Pangilinan J."/>
            <person name="Larsson K.H."/>
            <person name="Matsuura K."/>
            <person name="Barry K."/>
            <person name="Labutti K."/>
            <person name="Kuo R."/>
            <person name="Ohm R.A."/>
            <person name="Bhattacharya S.S."/>
            <person name="Shirouzu T."/>
            <person name="Yoshinaga Y."/>
            <person name="Martin F.M."/>
            <person name="Grigoriev I.V."/>
            <person name="Hibbett D.S."/>
        </authorList>
    </citation>
    <scope>NUCLEOTIDE SEQUENCE [LARGE SCALE GENOMIC DNA]</scope>
    <source>
        <strain evidence="1 2">TUFC12733</strain>
    </source>
</reference>
<dbReference type="AlphaFoldDB" id="A0A167LQI1"/>
<dbReference type="InterPro" id="IPR008775">
    <property type="entry name" value="Phytyl_CoA_dOase-like"/>
</dbReference>
<evidence type="ECO:0000313" key="2">
    <source>
        <dbReference type="Proteomes" id="UP000076738"/>
    </source>
</evidence>
<dbReference type="EMBL" id="KV417286">
    <property type="protein sequence ID" value="KZO95926.1"/>
    <property type="molecule type" value="Genomic_DNA"/>
</dbReference>
<keyword evidence="2" id="KW-1185">Reference proteome</keyword>
<protein>
    <recommendedName>
        <fullName evidence="3">Phytanoyl-CoA dioxygenase</fullName>
    </recommendedName>
</protein>
<organism evidence="1 2">
    <name type="scientific">Calocera viscosa (strain TUFC12733)</name>
    <dbReference type="NCBI Taxonomy" id="1330018"/>
    <lineage>
        <taxon>Eukaryota</taxon>
        <taxon>Fungi</taxon>
        <taxon>Dikarya</taxon>
        <taxon>Basidiomycota</taxon>
        <taxon>Agaricomycotina</taxon>
        <taxon>Dacrymycetes</taxon>
        <taxon>Dacrymycetales</taxon>
        <taxon>Dacrymycetaceae</taxon>
        <taxon>Calocera</taxon>
    </lineage>
</organism>
<dbReference type="OrthoDB" id="4664297at2759"/>
<evidence type="ECO:0000313" key="1">
    <source>
        <dbReference type="EMBL" id="KZO95926.1"/>
    </source>
</evidence>
<dbReference type="Proteomes" id="UP000076738">
    <property type="component" value="Unassembled WGS sequence"/>
</dbReference>
<dbReference type="Pfam" id="PF05721">
    <property type="entry name" value="PhyH"/>
    <property type="match status" value="1"/>
</dbReference>
<sequence>MGDTSETATGDIKKGFTVKVDAQKKGFKFLTQEQVDCFIENGYVAIRGAIPEESLSYFLEDVWVRLGMDPKDKSTWTREDIHMPSHRRRHIEQFAPKIWGAMCELLGGVDRVDYKTATWTDGFICNLGSEEYDPNEVIDPRDMGPKWHVDGDWFRHFLDSETQALECLVLFSDVVERAGPTYICPDGTDKVVEWLYEHPEGSSDMSDPEGSTVKVVPRIVKESKKFVELTGKTGDVFLCHPLTPHSRSINHIRNSRFIINPFVSLKQPFNLNRPNPDDYSLVELKTLKALDADAVDFKITRDRFRFPPRTKGRKDALIDEELQRLQENAKKTGKPVISQHLSGEATAWQEDFWKQMLAEHNPGIAAA</sequence>
<proteinExistence type="predicted"/>